<dbReference type="AlphaFoldDB" id="A0A0J5ZKL8"/>
<protein>
    <submittedName>
        <fullName evidence="1">Beta-hexosaminidase</fullName>
    </submittedName>
</protein>
<accession>A0A0J5ZKL8</accession>
<dbReference type="RefSeq" id="WP_048248447.1">
    <property type="nucleotide sequence ID" value="NZ_LDWR01000041.1"/>
</dbReference>
<dbReference type="Proteomes" id="UP000036338">
    <property type="component" value="Unassembled WGS sequence"/>
</dbReference>
<comment type="caution">
    <text evidence="1">The sequence shown here is derived from an EMBL/GenBank/DDBJ whole genome shotgun (WGS) entry which is preliminary data.</text>
</comment>
<reference evidence="1 2" key="1">
    <citation type="submission" date="2015-05" db="EMBL/GenBank/DDBJ databases">
        <title>Draft genome of Burkholderia cepacia LK29.</title>
        <authorList>
            <person name="Chan X.Y."/>
        </authorList>
    </citation>
    <scope>NUCLEOTIDE SEQUENCE [LARGE SCALE GENOMIC DNA]</scope>
    <source>
        <strain evidence="1 2">LK29</strain>
    </source>
</reference>
<proteinExistence type="predicted"/>
<sequence length="120" mass="13143">MSRTKARTLPVVDIERRDTLSLRTITRYDRNARRPSTPILIGKYVVGRRPLADCVHTLYLILDGAEIAGTQISIPSESDCVSAVKRLREARRAAGMAATNAINKAKKPGKTRTAALQEAA</sequence>
<evidence type="ECO:0000313" key="1">
    <source>
        <dbReference type="EMBL" id="KML53860.1"/>
    </source>
</evidence>
<dbReference type="EMBL" id="LDWR01000041">
    <property type="protein sequence ID" value="KML53860.1"/>
    <property type="molecule type" value="Genomic_DNA"/>
</dbReference>
<dbReference type="PATRIC" id="fig|292.27.peg.4680"/>
<name>A0A0J5ZKL8_BURCE</name>
<evidence type="ECO:0000313" key="2">
    <source>
        <dbReference type="Proteomes" id="UP000036338"/>
    </source>
</evidence>
<organism evidence="1 2">
    <name type="scientific">Burkholderia cepacia</name>
    <name type="common">Pseudomonas cepacia</name>
    <dbReference type="NCBI Taxonomy" id="292"/>
    <lineage>
        <taxon>Bacteria</taxon>
        <taxon>Pseudomonadati</taxon>
        <taxon>Pseudomonadota</taxon>
        <taxon>Betaproteobacteria</taxon>
        <taxon>Burkholderiales</taxon>
        <taxon>Burkholderiaceae</taxon>
        <taxon>Burkholderia</taxon>
        <taxon>Burkholderia cepacia complex</taxon>
    </lineage>
</organism>
<gene>
    <name evidence="1" type="ORF">VL15_21850</name>
</gene>